<evidence type="ECO:0000313" key="3">
    <source>
        <dbReference type="EMBL" id="TGZ82025.1"/>
    </source>
</evidence>
<dbReference type="InParanoid" id="A0A4V3SIZ1"/>
<dbReference type="PANTHER" id="PTHR28527">
    <property type="entry name" value="MATING-TYPE SWITCHING PROTEIN SWI2-RELATED"/>
    <property type="match status" value="1"/>
</dbReference>
<organism evidence="3 4">
    <name type="scientific">Ascodesmis nigricans</name>
    <dbReference type="NCBI Taxonomy" id="341454"/>
    <lineage>
        <taxon>Eukaryota</taxon>
        <taxon>Fungi</taxon>
        <taxon>Dikarya</taxon>
        <taxon>Ascomycota</taxon>
        <taxon>Pezizomycotina</taxon>
        <taxon>Pezizomycetes</taxon>
        <taxon>Pezizales</taxon>
        <taxon>Ascodesmidaceae</taxon>
        <taxon>Ascodesmis</taxon>
    </lineage>
</organism>
<feature type="coiled-coil region" evidence="1">
    <location>
        <begin position="184"/>
        <end position="216"/>
    </location>
</feature>
<sequence>MSTSTPPKTPLPSSKRRRIDANATLAKPFRSPLIKKPDSADSSSERTQTPSSTVPSTPISVSRPLGTVHPPNPLPTPLSRRPRPITSPLKPLWTNPALTALQKKHTALTNQLREARQSLATAQQAADLEASTKDVALKGDIERWQNAGRSAAEALFAAATERVNRLGGPGGEWKDVLFKKSRWAEEEEEERKQALEDAAEERGVTVEELLREAEAQGLELGDSNSGGVKGVTEEATWGMGVMLTALGISHDMLGWDEQNDCWKD</sequence>
<evidence type="ECO:0000256" key="1">
    <source>
        <dbReference type="SAM" id="Coils"/>
    </source>
</evidence>
<gene>
    <name evidence="3" type="ORF">EX30DRAFT_339932</name>
</gene>
<dbReference type="OrthoDB" id="27934at2759"/>
<name>A0A4V3SIZ1_9PEZI</name>
<dbReference type="Proteomes" id="UP000298138">
    <property type="component" value="Unassembled WGS sequence"/>
</dbReference>
<accession>A0A4V3SIZ1</accession>
<feature type="region of interest" description="Disordered" evidence="2">
    <location>
        <begin position="1"/>
        <end position="92"/>
    </location>
</feature>
<feature type="compositionally biased region" description="Low complexity" evidence="2">
    <location>
        <begin position="46"/>
        <end position="64"/>
    </location>
</feature>
<keyword evidence="1" id="KW-0175">Coiled coil</keyword>
<evidence type="ECO:0000256" key="2">
    <source>
        <dbReference type="SAM" id="MobiDB-lite"/>
    </source>
</evidence>
<dbReference type="EMBL" id="ML220116">
    <property type="protein sequence ID" value="TGZ82025.1"/>
    <property type="molecule type" value="Genomic_DNA"/>
</dbReference>
<proteinExistence type="predicted"/>
<dbReference type="PANTHER" id="PTHR28527:SF1">
    <property type="entry name" value="SWI5-DEPENDENT RECOMBINATION DNA REPAIR PROTEIN 1"/>
    <property type="match status" value="1"/>
</dbReference>
<evidence type="ECO:0008006" key="5">
    <source>
        <dbReference type="Google" id="ProtNLM"/>
    </source>
</evidence>
<evidence type="ECO:0000313" key="4">
    <source>
        <dbReference type="Proteomes" id="UP000298138"/>
    </source>
</evidence>
<keyword evidence="4" id="KW-1185">Reference proteome</keyword>
<dbReference type="Gene3D" id="6.10.140.1020">
    <property type="match status" value="1"/>
</dbReference>
<protein>
    <recommendedName>
        <fullName evidence="5">DNA repair protein Dds20/Mei5</fullName>
    </recommendedName>
</protein>
<reference evidence="3 4" key="1">
    <citation type="submission" date="2019-04" db="EMBL/GenBank/DDBJ databases">
        <title>Comparative genomics and transcriptomics to analyze fruiting body development in filamentous ascomycetes.</title>
        <authorList>
            <consortium name="DOE Joint Genome Institute"/>
            <person name="Lutkenhaus R."/>
            <person name="Traeger S."/>
            <person name="Breuer J."/>
            <person name="Kuo A."/>
            <person name="Lipzen A."/>
            <person name="Pangilinan J."/>
            <person name="Dilworth D."/>
            <person name="Sandor L."/>
            <person name="Poggeler S."/>
            <person name="Barry K."/>
            <person name="Grigoriev I.V."/>
            <person name="Nowrousian M."/>
        </authorList>
    </citation>
    <scope>NUCLEOTIDE SEQUENCE [LARGE SCALE GENOMIC DNA]</scope>
    <source>
        <strain evidence="3 4">CBS 389.68</strain>
    </source>
</reference>
<dbReference type="AlphaFoldDB" id="A0A4V3SIZ1"/>
<dbReference type="STRING" id="341454.A0A4V3SIZ1"/>
<feature type="coiled-coil region" evidence="1">
    <location>
        <begin position="98"/>
        <end position="125"/>
    </location>
</feature>
<dbReference type="GO" id="GO:0006310">
    <property type="term" value="P:DNA recombination"/>
    <property type="evidence" value="ECO:0007669"/>
    <property type="project" value="TreeGrafter"/>
</dbReference>